<organism evidence="5">
    <name type="scientific">Methyloraptor flagellatus</name>
    <dbReference type="NCBI Taxonomy" id="3162530"/>
    <lineage>
        <taxon>Bacteria</taxon>
        <taxon>Pseudomonadati</taxon>
        <taxon>Pseudomonadota</taxon>
        <taxon>Alphaproteobacteria</taxon>
        <taxon>Hyphomicrobiales</taxon>
        <taxon>Ancalomicrobiaceae</taxon>
        <taxon>Methyloraptor</taxon>
    </lineage>
</organism>
<dbReference type="GO" id="GO:0000160">
    <property type="term" value="P:phosphorelay signal transduction system"/>
    <property type="evidence" value="ECO:0007669"/>
    <property type="project" value="InterPro"/>
</dbReference>
<dbReference type="EMBL" id="CP158568">
    <property type="protein sequence ID" value="XBY46023.1"/>
    <property type="molecule type" value="Genomic_DNA"/>
</dbReference>
<gene>
    <name evidence="5" type="ORF">ABS361_07250</name>
</gene>
<dbReference type="Gene3D" id="1.10.3210.10">
    <property type="entry name" value="Hypothetical protein af1432"/>
    <property type="match status" value="1"/>
</dbReference>
<dbReference type="Pfam" id="PF00072">
    <property type="entry name" value="Response_reg"/>
    <property type="match status" value="1"/>
</dbReference>
<evidence type="ECO:0000259" key="4">
    <source>
        <dbReference type="PROSITE" id="PS51832"/>
    </source>
</evidence>
<name>A0AAU7XGP3_9HYPH</name>
<dbReference type="Gene3D" id="3.40.50.2300">
    <property type="match status" value="1"/>
</dbReference>
<evidence type="ECO:0000259" key="3">
    <source>
        <dbReference type="PROSITE" id="PS51831"/>
    </source>
</evidence>
<dbReference type="InterPro" id="IPR001789">
    <property type="entry name" value="Sig_transdc_resp-reg_receiver"/>
</dbReference>
<dbReference type="CDD" id="cd00077">
    <property type="entry name" value="HDc"/>
    <property type="match status" value="1"/>
</dbReference>
<dbReference type="PROSITE" id="PS50110">
    <property type="entry name" value="RESPONSE_REGULATORY"/>
    <property type="match status" value="1"/>
</dbReference>
<dbReference type="PROSITE" id="PS51832">
    <property type="entry name" value="HD_GYP"/>
    <property type="match status" value="1"/>
</dbReference>
<dbReference type="SMART" id="SM00471">
    <property type="entry name" value="HDc"/>
    <property type="match status" value="1"/>
</dbReference>
<dbReference type="KEGG" id="mflg:ABS361_07250"/>
<feature type="domain" description="HD-GYP" evidence="4">
    <location>
        <begin position="146"/>
        <end position="343"/>
    </location>
</feature>
<feature type="domain" description="HD" evidence="3">
    <location>
        <begin position="168"/>
        <end position="292"/>
    </location>
</feature>
<keyword evidence="1" id="KW-0597">Phosphoprotein</keyword>
<sequence>MRALIVDDDAASLSLTQALVRRMAGLEALCYADPVACVADLDRLDVDVVLLDHWMPGIDGIALIRRLRAHPRHRTVPIIVVTAEHERAVRVEALIAGANDFLTKPLEAVEFEARVVNMLALRRAERDLADRNVVLQAEVDRATATIAAREEEIIQRLARAVEYRDTDTGDHIRRMAELSRVIAEALGFDAQAARTIYLAAFMHDIGKVAVPDAVLFKPGAFTPEERRTMEGHALVGEEILSGSVSPLVRAASEIAGGHHERWDGCGYPRGLAGERIPLRARIAAVADVFDALTSPRRYKRAWSPSEARDYLLGQAGTQFDPACVAALLSRWERALAIVDRSGARLDLRSVA</sequence>
<dbReference type="InterPro" id="IPR037522">
    <property type="entry name" value="HD_GYP_dom"/>
</dbReference>
<evidence type="ECO:0000259" key="2">
    <source>
        <dbReference type="PROSITE" id="PS50110"/>
    </source>
</evidence>
<evidence type="ECO:0000313" key="5">
    <source>
        <dbReference type="EMBL" id="XBY46023.1"/>
    </source>
</evidence>
<dbReference type="PROSITE" id="PS51831">
    <property type="entry name" value="HD"/>
    <property type="match status" value="1"/>
</dbReference>
<dbReference type="PANTHER" id="PTHR45228:SF1">
    <property type="entry name" value="CYCLIC DI-GMP PHOSPHODIESTERASE TM_0186"/>
    <property type="match status" value="1"/>
</dbReference>
<dbReference type="SUPFAM" id="SSF109604">
    <property type="entry name" value="HD-domain/PDEase-like"/>
    <property type="match status" value="1"/>
</dbReference>
<feature type="domain" description="Response regulatory" evidence="2">
    <location>
        <begin position="2"/>
        <end position="119"/>
    </location>
</feature>
<dbReference type="InterPro" id="IPR006674">
    <property type="entry name" value="HD_domain"/>
</dbReference>
<dbReference type="PANTHER" id="PTHR45228">
    <property type="entry name" value="CYCLIC DI-GMP PHOSPHODIESTERASE TM_0186-RELATED"/>
    <property type="match status" value="1"/>
</dbReference>
<dbReference type="AlphaFoldDB" id="A0AAU7XGP3"/>
<feature type="modified residue" description="4-aspartylphosphate" evidence="1">
    <location>
        <position position="52"/>
    </location>
</feature>
<accession>A0AAU7XGP3</accession>
<dbReference type="SUPFAM" id="SSF52172">
    <property type="entry name" value="CheY-like"/>
    <property type="match status" value="1"/>
</dbReference>
<dbReference type="Pfam" id="PF13487">
    <property type="entry name" value="HD_5"/>
    <property type="match status" value="1"/>
</dbReference>
<dbReference type="GO" id="GO:0008081">
    <property type="term" value="F:phosphoric diester hydrolase activity"/>
    <property type="evidence" value="ECO:0007669"/>
    <property type="project" value="UniProtKB-ARBA"/>
</dbReference>
<dbReference type="InterPro" id="IPR052020">
    <property type="entry name" value="Cyclic_di-GMP/3'3'-cGAMP_PDE"/>
</dbReference>
<dbReference type="InterPro" id="IPR003607">
    <property type="entry name" value="HD/PDEase_dom"/>
</dbReference>
<reference evidence="5" key="1">
    <citation type="submission" date="2024-06" db="EMBL/GenBank/DDBJ databases">
        <title>Methylostella associata gen. nov., sp. nov., a novel Ancalomicrobiaceae-affiliated facultatively methylotrophic bacteria that feed on methanotrophs of the genus Methylococcus.</title>
        <authorList>
            <person name="Saltykova V."/>
            <person name="Danilova O.V."/>
            <person name="Oshkin I.Y."/>
            <person name="Belova S.E."/>
            <person name="Pimenov N.V."/>
            <person name="Dedysh S.N."/>
        </authorList>
    </citation>
    <scope>NUCLEOTIDE SEQUENCE</scope>
    <source>
        <strain evidence="5">S20</strain>
    </source>
</reference>
<dbReference type="RefSeq" id="WP_407051119.1">
    <property type="nucleotide sequence ID" value="NZ_CP158568.1"/>
</dbReference>
<dbReference type="InterPro" id="IPR011006">
    <property type="entry name" value="CheY-like_superfamily"/>
</dbReference>
<protein>
    <submittedName>
        <fullName evidence="5">HD domain-containing phosphohydrolase</fullName>
    </submittedName>
</protein>
<dbReference type="SMART" id="SM00448">
    <property type="entry name" value="REC"/>
    <property type="match status" value="1"/>
</dbReference>
<proteinExistence type="predicted"/>
<evidence type="ECO:0000256" key="1">
    <source>
        <dbReference type="PROSITE-ProRule" id="PRU00169"/>
    </source>
</evidence>